<name>A0A848LKB4_9BACT</name>
<protein>
    <submittedName>
        <fullName evidence="2">Carboxypeptidase regulatory-like domain-containing protein</fullName>
    </submittedName>
</protein>
<keyword evidence="1" id="KW-0732">Signal</keyword>
<keyword evidence="2" id="KW-0378">Hydrolase</keyword>
<proteinExistence type="predicted"/>
<feature type="signal peptide" evidence="1">
    <location>
        <begin position="1"/>
        <end position="20"/>
    </location>
</feature>
<dbReference type="Proteomes" id="UP000518300">
    <property type="component" value="Unassembled WGS sequence"/>
</dbReference>
<accession>A0A848LKB4</accession>
<keyword evidence="3" id="KW-1185">Reference proteome</keyword>
<dbReference type="GO" id="GO:0004180">
    <property type="term" value="F:carboxypeptidase activity"/>
    <property type="evidence" value="ECO:0007669"/>
    <property type="project" value="UniProtKB-KW"/>
</dbReference>
<dbReference type="EMBL" id="JABBJJ010000123">
    <property type="protein sequence ID" value="NMO18104.1"/>
    <property type="molecule type" value="Genomic_DNA"/>
</dbReference>
<evidence type="ECO:0000313" key="3">
    <source>
        <dbReference type="Proteomes" id="UP000518300"/>
    </source>
</evidence>
<gene>
    <name evidence="2" type="ORF">HG543_25065</name>
</gene>
<dbReference type="Pfam" id="PF13620">
    <property type="entry name" value="CarboxypepD_reg"/>
    <property type="match status" value="1"/>
</dbReference>
<feature type="chain" id="PRO_5032391497" evidence="1">
    <location>
        <begin position="21"/>
        <end position="448"/>
    </location>
</feature>
<dbReference type="PROSITE" id="PS51257">
    <property type="entry name" value="PROKAR_LIPOPROTEIN"/>
    <property type="match status" value="1"/>
</dbReference>
<dbReference type="SUPFAM" id="SSF49464">
    <property type="entry name" value="Carboxypeptidase regulatory domain-like"/>
    <property type="match status" value="1"/>
</dbReference>
<comment type="caution">
    <text evidence="2">The sequence shown here is derived from an EMBL/GenBank/DDBJ whole genome shotgun (WGS) entry which is preliminary data.</text>
</comment>
<dbReference type="InterPro" id="IPR008969">
    <property type="entry name" value="CarboxyPept-like_regulatory"/>
</dbReference>
<evidence type="ECO:0000256" key="1">
    <source>
        <dbReference type="SAM" id="SignalP"/>
    </source>
</evidence>
<keyword evidence="2" id="KW-0645">Protease</keyword>
<evidence type="ECO:0000313" key="2">
    <source>
        <dbReference type="EMBL" id="NMO18104.1"/>
    </source>
</evidence>
<dbReference type="AlphaFoldDB" id="A0A848LKB4"/>
<organism evidence="2 3">
    <name type="scientific">Pyxidicoccus fallax</name>
    <dbReference type="NCBI Taxonomy" id="394095"/>
    <lineage>
        <taxon>Bacteria</taxon>
        <taxon>Pseudomonadati</taxon>
        <taxon>Myxococcota</taxon>
        <taxon>Myxococcia</taxon>
        <taxon>Myxococcales</taxon>
        <taxon>Cystobacterineae</taxon>
        <taxon>Myxococcaceae</taxon>
        <taxon>Pyxidicoccus</taxon>
    </lineage>
</organism>
<dbReference type="Gene3D" id="2.60.40.1120">
    <property type="entry name" value="Carboxypeptidase-like, regulatory domain"/>
    <property type="match status" value="1"/>
</dbReference>
<dbReference type="RefSeq" id="WP_169347377.1">
    <property type="nucleotide sequence ID" value="NZ_JABBJJ010000123.1"/>
</dbReference>
<sequence length="448" mass="46867">MAAMKTWCLALLIPAVFSLGCVEGPEAASPEPVRESESALATVSFSGTVRDPEGRPIAAASVVINGIARTTDTSGRYFLALPSTTNGYIVNVSKTGFAPLTRYLSGGTLNSVLVLPRATVRQFSATQPIAFETADVQVNIPAGSLVDAAGRPVTGTVLVSVASYAPLAMPGDFTAVNSKGQTVALESVGAFFIGATDSTGAAVNLGRDRTAQVVLRVPQQVGRMPPCVFENRCRLAMWRFDGTINRWVEQRANLSAGTASTTFTLIGGPPSTPSSVLPTNGGLGTWNADLEFTTPACTIVELVGFPLACYNPAGAPVEPGITVNLQLQNAANTWIPKTDTVTSSIPFFVIYNSRPFVEQEVGISFPPGAPASCGNWPTNFNITSTPAPTDPTYPLYTGTGGFTRFDSGAPWGGIGFPDKVNTPGVDIDFGDIPGNHPCNSTVTFTYTP</sequence>
<keyword evidence="2" id="KW-0121">Carboxypeptidase</keyword>
<reference evidence="2 3" key="1">
    <citation type="submission" date="2020-04" db="EMBL/GenBank/DDBJ databases">
        <title>Draft genome of Pyxidicoccus fallax type strain.</title>
        <authorList>
            <person name="Whitworth D.E."/>
        </authorList>
    </citation>
    <scope>NUCLEOTIDE SEQUENCE [LARGE SCALE GENOMIC DNA]</scope>
    <source>
        <strain evidence="2 3">DSM 14698</strain>
    </source>
</reference>